<reference evidence="9 10" key="1">
    <citation type="submission" date="2017-10" db="EMBL/GenBank/DDBJ databases">
        <title>Genomics of the genus Arcobacter.</title>
        <authorList>
            <person name="Perez-Cataluna A."/>
            <person name="Figueras M.J."/>
        </authorList>
    </citation>
    <scope>NUCLEOTIDE SEQUENCE [LARGE SCALE GENOMIC DNA]</scope>
    <source>
        <strain evidence="9 10">F26</strain>
    </source>
</reference>
<feature type="domain" description="MotA/TolQ/ExbB proton channel" evidence="8">
    <location>
        <begin position="124"/>
        <end position="199"/>
    </location>
</feature>
<feature type="transmembrane region" description="Helical" evidence="7">
    <location>
        <begin position="170"/>
        <end position="194"/>
    </location>
</feature>
<evidence type="ECO:0000313" key="10">
    <source>
        <dbReference type="Proteomes" id="UP000290870"/>
    </source>
</evidence>
<evidence type="ECO:0000256" key="6">
    <source>
        <dbReference type="RuleBase" id="RU004057"/>
    </source>
</evidence>
<protein>
    <recommendedName>
        <fullName evidence="8">MotA/TolQ/ExbB proton channel domain-containing protein</fullName>
    </recommendedName>
</protein>
<dbReference type="GO" id="GO:0015031">
    <property type="term" value="P:protein transport"/>
    <property type="evidence" value="ECO:0007669"/>
    <property type="project" value="UniProtKB-KW"/>
</dbReference>
<keyword evidence="2" id="KW-1003">Cell membrane</keyword>
<dbReference type="EMBL" id="PDJZ01000001">
    <property type="protein sequence ID" value="RXJ85711.1"/>
    <property type="molecule type" value="Genomic_DNA"/>
</dbReference>
<comment type="similarity">
    <text evidence="6">Belongs to the exbB/tolQ family.</text>
</comment>
<keyword evidence="3 7" id="KW-0812">Transmembrane</keyword>
<dbReference type="InterPro" id="IPR002898">
    <property type="entry name" value="MotA_ExbB_proton_chnl"/>
</dbReference>
<name>A0A4Q0ZKI9_9BACT</name>
<dbReference type="OrthoDB" id="5359644at2"/>
<feature type="transmembrane region" description="Helical" evidence="7">
    <location>
        <begin position="131"/>
        <end position="150"/>
    </location>
</feature>
<dbReference type="RefSeq" id="WP_128985240.1">
    <property type="nucleotide sequence ID" value="NZ_PDJZ01000001.1"/>
</dbReference>
<organism evidence="9 10">
    <name type="scientific">Arcobacter cloacae</name>
    <dbReference type="NCBI Taxonomy" id="1054034"/>
    <lineage>
        <taxon>Bacteria</taxon>
        <taxon>Pseudomonadati</taxon>
        <taxon>Campylobacterota</taxon>
        <taxon>Epsilonproteobacteria</taxon>
        <taxon>Campylobacterales</taxon>
        <taxon>Arcobacteraceae</taxon>
        <taxon>Arcobacter</taxon>
    </lineage>
</organism>
<evidence type="ECO:0000259" key="8">
    <source>
        <dbReference type="Pfam" id="PF01618"/>
    </source>
</evidence>
<accession>A0A4Q0ZKI9</accession>
<keyword evidence="5 7" id="KW-0472">Membrane</keyword>
<sequence>MFTDDDFIELNSKFYTTCKPLSRIFILLTVPTALFGIILLCYLGTLPLKVEMHSVILIGFIFFIYLFFVKHNAYFVSCKFKTQYYELAYNLKEYINKNLLTIGGTTKANGSVDDFLQDYTSNLRNTNFSSIASGIFPTLGILGTFISIAFSMPDFNSGNSADLEKEISTLLGGVGTAFYVSIYGIFLSIWWTFFEKIGMSRFEHDSFVIKEGTKHFFWTKVDIESIHIKSNLDNFTKMSEVFNQLTSSNILDNINSSIEQRFDVLEEILKKEFILSSKISENIDNNEKLSIMLKDMTFNMQTTIKSFEKQKDLYALNAELLNNNIEKLNSHMHNLSSDNLKAIYSNIVKSIETMKSDMEKLEWKFKKGIEEYDENITNKLKTSLEMIDEETTKILEDFKEFKEISK</sequence>
<keyword evidence="6" id="KW-0813">Transport</keyword>
<gene>
    <name evidence="9" type="ORF">CRU90_00170</name>
</gene>
<evidence type="ECO:0000256" key="2">
    <source>
        <dbReference type="ARBA" id="ARBA00022475"/>
    </source>
</evidence>
<dbReference type="GO" id="GO:0005886">
    <property type="term" value="C:plasma membrane"/>
    <property type="evidence" value="ECO:0007669"/>
    <property type="project" value="UniProtKB-SubCell"/>
</dbReference>
<dbReference type="AlphaFoldDB" id="A0A4Q0ZKI9"/>
<evidence type="ECO:0000256" key="5">
    <source>
        <dbReference type="ARBA" id="ARBA00023136"/>
    </source>
</evidence>
<proteinExistence type="inferred from homology"/>
<dbReference type="Proteomes" id="UP000290870">
    <property type="component" value="Unassembled WGS sequence"/>
</dbReference>
<evidence type="ECO:0000256" key="3">
    <source>
        <dbReference type="ARBA" id="ARBA00022692"/>
    </source>
</evidence>
<evidence type="ECO:0000256" key="4">
    <source>
        <dbReference type="ARBA" id="ARBA00022989"/>
    </source>
</evidence>
<dbReference type="Pfam" id="PF01618">
    <property type="entry name" value="MotA_ExbB"/>
    <property type="match status" value="1"/>
</dbReference>
<evidence type="ECO:0000256" key="7">
    <source>
        <dbReference type="SAM" id="Phobius"/>
    </source>
</evidence>
<keyword evidence="6" id="KW-0653">Protein transport</keyword>
<comment type="caution">
    <text evidence="9">The sequence shown here is derived from an EMBL/GenBank/DDBJ whole genome shotgun (WGS) entry which is preliminary data.</text>
</comment>
<keyword evidence="4 7" id="KW-1133">Transmembrane helix</keyword>
<feature type="transmembrane region" description="Helical" evidence="7">
    <location>
        <begin position="24"/>
        <end position="46"/>
    </location>
</feature>
<evidence type="ECO:0000313" key="9">
    <source>
        <dbReference type="EMBL" id="RXJ85711.1"/>
    </source>
</evidence>
<evidence type="ECO:0000256" key="1">
    <source>
        <dbReference type="ARBA" id="ARBA00004429"/>
    </source>
</evidence>
<feature type="transmembrane region" description="Helical" evidence="7">
    <location>
        <begin position="52"/>
        <end position="69"/>
    </location>
</feature>
<comment type="subcellular location">
    <subcellularLocation>
        <location evidence="1">Cell inner membrane</location>
        <topology evidence="1">Multi-pass membrane protein</topology>
    </subcellularLocation>
    <subcellularLocation>
        <location evidence="6">Membrane</location>
        <topology evidence="6">Multi-pass membrane protein</topology>
    </subcellularLocation>
</comment>